<organism evidence="1 2">
    <name type="scientific">Papaver somniferum</name>
    <name type="common">Opium poppy</name>
    <dbReference type="NCBI Taxonomy" id="3469"/>
    <lineage>
        <taxon>Eukaryota</taxon>
        <taxon>Viridiplantae</taxon>
        <taxon>Streptophyta</taxon>
        <taxon>Embryophyta</taxon>
        <taxon>Tracheophyta</taxon>
        <taxon>Spermatophyta</taxon>
        <taxon>Magnoliopsida</taxon>
        <taxon>Ranunculales</taxon>
        <taxon>Papaveraceae</taxon>
        <taxon>Papaveroideae</taxon>
        <taxon>Papaver</taxon>
    </lineage>
</organism>
<protein>
    <submittedName>
        <fullName evidence="1">Uncharacterized protein</fullName>
    </submittedName>
</protein>
<dbReference type="AlphaFoldDB" id="A0A4Y7KCP6"/>
<evidence type="ECO:0000313" key="1">
    <source>
        <dbReference type="EMBL" id="RZC69788.1"/>
    </source>
</evidence>
<gene>
    <name evidence="1" type="ORF">C5167_032911</name>
</gene>
<evidence type="ECO:0000313" key="2">
    <source>
        <dbReference type="Proteomes" id="UP000316621"/>
    </source>
</evidence>
<sequence length="261" mass="29417">MFRLDVILQLRIVDLGLMLKLFLTRASAPAHRRVKESHLSSDAIFRQSHAGLFNLCIGVLVAVKISLITENLMKLYITKRLTTFHVLVCIYSLSHAYFEVTTSLELPDMNIIEPCLSEFNLSLPLFAVASYKVEKIAQNKLVSEPVAPYSIFYSLMEEHLSQVGVNTTNNKWNETLVLGVVDPNDSLSHPAGVFDVQVNSATCLASDHFANFLISLVGILRRAQGCVVLDKDGFTTKKQTHFFDIVRRLQRRKLIQQLIVN</sequence>
<keyword evidence="2" id="KW-1185">Reference proteome</keyword>
<name>A0A4Y7KCP6_PAPSO</name>
<dbReference type="STRING" id="3469.A0A4Y7KCP6"/>
<dbReference type="Gramene" id="RZC69788">
    <property type="protein sequence ID" value="RZC69788"/>
    <property type="gene ID" value="C5167_032911"/>
</dbReference>
<dbReference type="Proteomes" id="UP000316621">
    <property type="component" value="Chromosome 7"/>
</dbReference>
<dbReference type="PANTHER" id="PTHR16052:SF0">
    <property type="entry name" value="TBCC DOMAIN-CONTAINING PROTEIN 1"/>
    <property type="match status" value="1"/>
</dbReference>
<dbReference type="PANTHER" id="PTHR16052">
    <property type="entry name" value="TBCC DOMAIN-CONTAINING PROTEIN 1"/>
    <property type="match status" value="1"/>
</dbReference>
<proteinExistence type="predicted"/>
<dbReference type="InterPro" id="IPR039589">
    <property type="entry name" value="TBCC1"/>
</dbReference>
<reference evidence="1 2" key="1">
    <citation type="journal article" date="2018" name="Science">
        <title>The opium poppy genome and morphinan production.</title>
        <authorList>
            <person name="Guo L."/>
            <person name="Winzer T."/>
            <person name="Yang X."/>
            <person name="Li Y."/>
            <person name="Ning Z."/>
            <person name="He Z."/>
            <person name="Teodor R."/>
            <person name="Lu Y."/>
            <person name="Bowser T.A."/>
            <person name="Graham I.A."/>
            <person name="Ye K."/>
        </authorList>
    </citation>
    <scope>NUCLEOTIDE SEQUENCE [LARGE SCALE GENOMIC DNA]</scope>
    <source>
        <strain evidence="2">cv. HN1</strain>
        <tissue evidence="1">Leaves</tissue>
    </source>
</reference>
<dbReference type="EMBL" id="CM010721">
    <property type="protein sequence ID" value="RZC69788.1"/>
    <property type="molecule type" value="Genomic_DNA"/>
</dbReference>
<accession>A0A4Y7KCP6</accession>